<feature type="region of interest" description="Disordered" evidence="1">
    <location>
        <begin position="360"/>
        <end position="380"/>
    </location>
</feature>
<name>A0AA40GDK7_9HYME</name>
<accession>A0AA40GDK7</accession>
<protein>
    <submittedName>
        <fullName evidence="2">Uncharacterized protein</fullName>
    </submittedName>
</protein>
<feature type="compositionally biased region" description="Basic and acidic residues" evidence="1">
    <location>
        <begin position="175"/>
        <end position="184"/>
    </location>
</feature>
<reference evidence="2" key="1">
    <citation type="submission" date="2021-10" db="EMBL/GenBank/DDBJ databases">
        <title>Melipona bicolor Genome sequencing and assembly.</title>
        <authorList>
            <person name="Araujo N.S."/>
            <person name="Arias M.C."/>
        </authorList>
    </citation>
    <scope>NUCLEOTIDE SEQUENCE</scope>
    <source>
        <strain evidence="2">USP_2M_L1-L4_2017</strain>
        <tissue evidence="2">Whole body</tissue>
    </source>
</reference>
<feature type="region of interest" description="Disordered" evidence="1">
    <location>
        <begin position="837"/>
        <end position="868"/>
    </location>
</feature>
<feature type="region of interest" description="Disordered" evidence="1">
    <location>
        <begin position="55"/>
        <end position="241"/>
    </location>
</feature>
<feature type="compositionally biased region" description="Basic and acidic residues" evidence="1">
    <location>
        <begin position="134"/>
        <end position="167"/>
    </location>
</feature>
<proteinExistence type="predicted"/>
<feature type="compositionally biased region" description="Basic and acidic residues" evidence="1">
    <location>
        <begin position="71"/>
        <end position="95"/>
    </location>
</feature>
<evidence type="ECO:0000256" key="1">
    <source>
        <dbReference type="SAM" id="MobiDB-lite"/>
    </source>
</evidence>
<feature type="compositionally biased region" description="Low complexity" evidence="1">
    <location>
        <begin position="219"/>
        <end position="232"/>
    </location>
</feature>
<dbReference type="EMBL" id="JAHYIQ010000001">
    <property type="protein sequence ID" value="KAK1135474.1"/>
    <property type="molecule type" value="Genomic_DNA"/>
</dbReference>
<gene>
    <name evidence="2" type="ORF">K0M31_000067</name>
</gene>
<sequence>MSPEAIEARRQKVVEKKIKKFIPDPSYPGYDDPWNIFRTAPSVKESETDFKKLLKLSSPRPPATPVPSKVLIDESERSALHKDITKSDIKRDRPIVKKISPTRSTSGQISKKKSKVKLKSEEKISERRPKRSNKKEFKKNQEKIDKTKSKKLDNKIITESQKNKKNYDQVIKSDIINDKRKDQNVSESVKSKHDRKMATKSVENSSHNPKYLEKQSGGSNSKKFSKQISSIKLPDKPQNYMRNVTNYEINKQDKKGKNSKKLNPKFITSSDMKKKKINKQLSTRKRSIKRDKKKNVYIDQDIDPETAYKNKIHELKNMMKSTDIYPYDIKPVEIPDDPPAKCQLEYEDLEPAINAVQIEEDTDAQPASKDPCGWKTKSEQQLPTKKTLVYLTDPDYPPETIPVRPGGKPCVCRENRAKKKILLYNIGGLIGGKKNDGEKKLFKKKKDEDKQMQVIDGVIYYTPPPSPRRSDEYVPEYDVSESPYDMCLTQRKDRNLKFLERYNTPKISEVPENKESCGCSEYIDTYGIQTTNENEKKVQLLKELETRDKLISAKPPKERWNLALKDVGLIDYFTRCRDSLPCWLKCAKFNKVGCPVLSRKLKIKRPVCECKYERKILEHREEKAKWKERQKRLKSLKKRPYVNVSSISKPLVPNTKLMISDVKRIPREDEYIDDIKYCITGVAENYDYLPPKQVVGGIHMATPIQTPEPSVQEIPCVCLHRHWSPTKITPGPLPKPEEILLVERKRRQEAVKEAFRQIYAPQSTYHVHDDHGCQEKCGKNGTENNENTEKDQQIESRYIASSRLQKPIKDKVTNSPQRIKQRIKSNIGNTEAKIEVKNLQKSSENKIKDSRKEDRDFKTKKRDQKRLNVPQKQAYREIKDDTQYNSVELDAEKIHALDEETEKDSDDTKCYLMAIVKVKYIILCFTVYRFI</sequence>
<organism evidence="2 3">
    <name type="scientific">Melipona bicolor</name>
    <dbReference type="NCBI Taxonomy" id="60889"/>
    <lineage>
        <taxon>Eukaryota</taxon>
        <taxon>Metazoa</taxon>
        <taxon>Ecdysozoa</taxon>
        <taxon>Arthropoda</taxon>
        <taxon>Hexapoda</taxon>
        <taxon>Insecta</taxon>
        <taxon>Pterygota</taxon>
        <taxon>Neoptera</taxon>
        <taxon>Endopterygota</taxon>
        <taxon>Hymenoptera</taxon>
        <taxon>Apocrita</taxon>
        <taxon>Aculeata</taxon>
        <taxon>Apoidea</taxon>
        <taxon>Anthophila</taxon>
        <taxon>Apidae</taxon>
        <taxon>Melipona</taxon>
    </lineage>
</organism>
<keyword evidence="3" id="KW-1185">Reference proteome</keyword>
<dbReference type="AlphaFoldDB" id="A0AA40GDK7"/>
<evidence type="ECO:0000313" key="3">
    <source>
        <dbReference type="Proteomes" id="UP001177670"/>
    </source>
</evidence>
<dbReference type="Proteomes" id="UP001177670">
    <property type="component" value="Unassembled WGS sequence"/>
</dbReference>
<feature type="region of interest" description="Disordered" evidence="1">
    <location>
        <begin position="273"/>
        <end position="292"/>
    </location>
</feature>
<evidence type="ECO:0000313" key="2">
    <source>
        <dbReference type="EMBL" id="KAK1135474.1"/>
    </source>
</evidence>
<feature type="compositionally biased region" description="Basic and acidic residues" evidence="1">
    <location>
        <begin position="837"/>
        <end position="857"/>
    </location>
</feature>
<feature type="compositionally biased region" description="Basic and acidic residues" evidence="1">
    <location>
        <begin position="118"/>
        <end position="127"/>
    </location>
</feature>
<comment type="caution">
    <text evidence="2">The sequence shown here is derived from an EMBL/GenBank/DDBJ whole genome shotgun (WGS) entry which is preliminary data.</text>
</comment>